<keyword evidence="2" id="KW-0695">RNA-directed DNA polymerase</keyword>
<organism evidence="2">
    <name type="scientific">Picea abies</name>
    <name type="common">Norway spruce</name>
    <name type="synonym">Picea excelsa</name>
    <dbReference type="NCBI Taxonomy" id="3329"/>
    <lineage>
        <taxon>Eukaryota</taxon>
        <taxon>Viridiplantae</taxon>
        <taxon>Streptophyta</taxon>
        <taxon>Embryophyta</taxon>
        <taxon>Tracheophyta</taxon>
        <taxon>Spermatophyta</taxon>
        <taxon>Pinopsida</taxon>
        <taxon>Pinidae</taxon>
        <taxon>Conifers I</taxon>
        <taxon>Pinales</taxon>
        <taxon>Pinaceae</taxon>
        <taxon>Picea</taxon>
    </lineage>
</organism>
<dbReference type="AlphaFoldDB" id="O49919"/>
<evidence type="ECO:0000259" key="1">
    <source>
        <dbReference type="Pfam" id="PF00078"/>
    </source>
</evidence>
<accession>O49919</accession>
<dbReference type="PANTHER" id="PTHR46890:SF48">
    <property type="entry name" value="RNA-DIRECTED DNA POLYMERASE"/>
    <property type="match status" value="1"/>
</dbReference>
<dbReference type="InterPro" id="IPR043502">
    <property type="entry name" value="DNA/RNA_pol_sf"/>
</dbReference>
<dbReference type="Pfam" id="PF00078">
    <property type="entry name" value="RVT_1"/>
    <property type="match status" value="1"/>
</dbReference>
<proteinExistence type="predicted"/>
<feature type="domain" description="Reverse transcriptase" evidence="1">
    <location>
        <begin position="48"/>
        <end position="191"/>
    </location>
</feature>
<reference evidence="2" key="2">
    <citation type="submission" date="1998-03" db="EMBL/GenBank/DDBJ databases">
        <title>Line retroelements in Picea abies and other Conifers.</title>
        <authorList>
            <person name="Brandes A.N."/>
            <person name="Heslop-Harrison J.S."/>
        </authorList>
    </citation>
    <scope>NUCLEOTIDE SEQUENCE</scope>
</reference>
<dbReference type="PIR" id="T14861">
    <property type="entry name" value="T14861"/>
</dbReference>
<reference evidence="2" key="1">
    <citation type="submission" date="1998-02" db="EMBL/GenBank/DDBJ databases">
        <authorList>
            <person name="Brandes A."/>
        </authorList>
    </citation>
    <scope>NUCLEOTIDE SEQUENCE</scope>
</reference>
<keyword evidence="2" id="KW-0808">Transferase</keyword>
<name>O49919_PICAB</name>
<dbReference type="InterPro" id="IPR052343">
    <property type="entry name" value="Retrotransposon-Effector_Assoc"/>
</dbReference>
<dbReference type="GO" id="GO:0003964">
    <property type="term" value="F:RNA-directed DNA polymerase activity"/>
    <property type="evidence" value="ECO:0007669"/>
    <property type="project" value="UniProtKB-KW"/>
</dbReference>
<dbReference type="InterPro" id="IPR000477">
    <property type="entry name" value="RT_dom"/>
</dbReference>
<feature type="non-terminal residue" evidence="2">
    <location>
        <position position="1"/>
    </location>
</feature>
<evidence type="ECO:0000313" key="2">
    <source>
        <dbReference type="EMBL" id="CAA11922.1"/>
    </source>
</evidence>
<protein>
    <submittedName>
        <fullName evidence="2">Reverse Transcriptase</fullName>
    </submittedName>
</protein>
<keyword evidence="2" id="KW-0548">Nucleotidyltransferase</keyword>
<feature type="non-terminal residue" evidence="2">
    <location>
        <position position="194"/>
    </location>
</feature>
<dbReference type="PANTHER" id="PTHR46890">
    <property type="entry name" value="NON-LTR RETROLELEMENT REVERSE TRANSCRIPTASE-LIKE PROTEIN-RELATED"/>
    <property type="match status" value="1"/>
</dbReference>
<dbReference type="EMBL" id="AJ224369">
    <property type="protein sequence ID" value="CAA11922.1"/>
    <property type="molecule type" value="Genomic_DNA"/>
</dbReference>
<sequence>DPGPDGFTMDFFHHCWDIIRKDVWEVVEESHTSGQVLQAFNATFLTLIPKEEWVTNPKHFRPIALCNVIYKIITKVIANRLKPILPLIISQEQAGYVEGKKIMDSFILAHEVISSLKTEKIPGMLIKLDLSKAFDKAKWFYLKATLPAFGFDHTWVNWILNLTSSAFFSILVNEVPSQPFSASRGIRQGYPFRP</sequence>
<gene>
    <name evidence="2" type="primary">reverse transcriptase</name>
</gene>
<dbReference type="SUPFAM" id="SSF56672">
    <property type="entry name" value="DNA/RNA polymerases"/>
    <property type="match status" value="1"/>
</dbReference>